<dbReference type="PANTHER" id="PTHR46093">
    <property type="entry name" value="ACYL-COA-BINDING DOMAIN-CONTAINING PROTEIN 5"/>
    <property type="match status" value="1"/>
</dbReference>
<dbReference type="PROSITE" id="PS51228">
    <property type="entry name" value="ACB_2"/>
    <property type="match status" value="1"/>
</dbReference>
<keyword evidence="7" id="KW-1185">Reference proteome</keyword>
<name>A0A6J1FIB7_CUCMO</name>
<feature type="region of interest" description="Disordered" evidence="5">
    <location>
        <begin position="657"/>
        <end position="685"/>
    </location>
</feature>
<organism evidence="7 8">
    <name type="scientific">Cucurbita moschata</name>
    <name type="common">Winter crookneck squash</name>
    <name type="synonym">Cucurbita pepo var. moschata</name>
    <dbReference type="NCBI Taxonomy" id="3662"/>
    <lineage>
        <taxon>Eukaryota</taxon>
        <taxon>Viridiplantae</taxon>
        <taxon>Streptophyta</taxon>
        <taxon>Embryophyta</taxon>
        <taxon>Tracheophyta</taxon>
        <taxon>Spermatophyta</taxon>
        <taxon>Magnoliopsida</taxon>
        <taxon>eudicotyledons</taxon>
        <taxon>Gunneridae</taxon>
        <taxon>Pentapetalae</taxon>
        <taxon>rosids</taxon>
        <taxon>fabids</taxon>
        <taxon>Cucurbitales</taxon>
        <taxon>Cucurbitaceae</taxon>
        <taxon>Cucurbiteae</taxon>
        <taxon>Cucurbita</taxon>
    </lineage>
</organism>
<dbReference type="InterPro" id="IPR015915">
    <property type="entry name" value="Kelch-typ_b-propeller"/>
</dbReference>
<dbReference type="SUPFAM" id="SSF47027">
    <property type="entry name" value="Acyl-CoA binding protein"/>
    <property type="match status" value="1"/>
</dbReference>
<dbReference type="GO" id="GO:0005829">
    <property type="term" value="C:cytosol"/>
    <property type="evidence" value="ECO:0007669"/>
    <property type="project" value="TreeGrafter"/>
</dbReference>
<accession>A0A6J1FIB7</accession>
<dbReference type="AlphaFoldDB" id="A0A6J1FIB7"/>
<evidence type="ECO:0000256" key="2">
    <source>
        <dbReference type="ARBA" id="ARBA00022441"/>
    </source>
</evidence>
<evidence type="ECO:0000256" key="4">
    <source>
        <dbReference type="ARBA" id="ARBA00023121"/>
    </source>
</evidence>
<reference evidence="8" key="1">
    <citation type="submission" date="2025-08" db="UniProtKB">
        <authorList>
            <consortium name="RefSeq"/>
        </authorList>
    </citation>
    <scope>IDENTIFICATION</scope>
    <source>
        <tissue evidence="8">Young leaves</tissue>
    </source>
</reference>
<sequence>MAAMGRASSGLQYPDRFYAAASYAGFDGSPKSSSKAVRSRFSDEAALLLYGLYQQATVGRCNVPEPSSWHAIEKSKWKSWNGLGNMVPAEAMRLFVKILEEEEPGWYSRVSSFVPDPEPVPVPVPKLVPVPEPVLDVQINNDSKAEPIIVNGNSIPETKTISTENGSLPESQDKDVLVEGLGSIVVYDQWISPPVSGLRPKARYEHGAAVIQDKMYIFGGNHNGRYLNDLHVLDMRSWAWTKLEAKTQSPESPPEKLTPCAGHSLISWEHKLLSVAGHTKDPSEAIQVRVFDVQTSTWSNLKTYGKPPVSRGGQSVTLVGTSLVIFGGQDAKRTLLNDLHILDLETMTWDEIDAVGAPPSPRSDHTAAVHAERYLLIFGGGSHATCFNDLHVLDLQAMEWSRPTQQGEIPTPRAGHAGITVGENWFIVGGGDNKSGVSETIVLNMSTLVWSVVTSVQGRVPIASEGISLVVSSYGGEDIIVSFGGYNGRYTNEVNVLKPSHKSTLQSKLAETPVADSVSAVHNITNPTGDVESEYERAQEGKIREIVMDNIEPEHLNKSEQTKELVATLKAEKEELESSLSKEKIHFLQLKQELADAENRNTELYKELQSVRSQLAAEQSRCFKLEVEVAELRQKLQTMESLQKELDLLQRQKAASEEALRAKQKQQGSGGVWGWLAGSPPPEDA</sequence>
<evidence type="ECO:0000256" key="3">
    <source>
        <dbReference type="ARBA" id="ARBA00022737"/>
    </source>
</evidence>
<dbReference type="SUPFAM" id="SSF117281">
    <property type="entry name" value="Kelch motif"/>
    <property type="match status" value="1"/>
</dbReference>
<dbReference type="GeneID" id="111444381"/>
<evidence type="ECO:0000313" key="7">
    <source>
        <dbReference type="Proteomes" id="UP000504609"/>
    </source>
</evidence>
<dbReference type="RefSeq" id="XP_022938238.1">
    <property type="nucleotide sequence ID" value="XM_023082470.1"/>
</dbReference>
<dbReference type="Pfam" id="PF24681">
    <property type="entry name" value="Kelch_KLHDC2_KLHL20_DRC7"/>
    <property type="match status" value="2"/>
</dbReference>
<evidence type="ECO:0000256" key="5">
    <source>
        <dbReference type="SAM" id="MobiDB-lite"/>
    </source>
</evidence>
<keyword evidence="3" id="KW-0677">Repeat</keyword>
<dbReference type="PANTHER" id="PTHR46093:SF3">
    <property type="entry name" value="ACYL-COA-BINDING DOMAIN-CONTAINING PROTEIN 4"/>
    <property type="match status" value="1"/>
</dbReference>
<evidence type="ECO:0000259" key="6">
    <source>
        <dbReference type="PROSITE" id="PS51228"/>
    </source>
</evidence>
<evidence type="ECO:0000313" key="8">
    <source>
        <dbReference type="RefSeq" id="XP_022938238.1"/>
    </source>
</evidence>
<comment type="similarity">
    <text evidence="1">Belongs to the ACBP family.</text>
</comment>
<protein>
    <submittedName>
        <fullName evidence="8">Acyl-CoA-binding domain-containing protein 4-like isoform X2</fullName>
    </submittedName>
</protein>
<dbReference type="InterPro" id="IPR035984">
    <property type="entry name" value="Acyl-CoA-binding_sf"/>
</dbReference>
<dbReference type="Pfam" id="PF24922">
    <property type="entry name" value="ACBP4_C"/>
    <property type="match status" value="1"/>
</dbReference>
<proteinExistence type="inferred from homology"/>
<keyword evidence="2" id="KW-0880">Kelch repeat</keyword>
<evidence type="ECO:0000256" key="1">
    <source>
        <dbReference type="ARBA" id="ARBA00005567"/>
    </source>
</evidence>
<feature type="domain" description="ACB" evidence="6">
    <location>
        <begin position="13"/>
        <end position="108"/>
    </location>
</feature>
<dbReference type="FunFam" id="2.120.10.80:FF:000089">
    <property type="entry name" value="Acyl-CoA-binding domain-containing protein 4"/>
    <property type="match status" value="1"/>
</dbReference>
<dbReference type="Pfam" id="PF00887">
    <property type="entry name" value="ACBP"/>
    <property type="match status" value="1"/>
</dbReference>
<gene>
    <name evidence="8" type="primary">LOC111444381</name>
</gene>
<dbReference type="InterPro" id="IPR056819">
    <property type="entry name" value="ACBP4-6_C"/>
</dbReference>
<dbReference type="InterPro" id="IPR014352">
    <property type="entry name" value="FERM/acyl-CoA-bd_prot_sf"/>
</dbReference>
<dbReference type="Gene3D" id="2.120.10.80">
    <property type="entry name" value="Kelch-type beta propeller"/>
    <property type="match status" value="2"/>
</dbReference>
<dbReference type="InterPro" id="IPR000582">
    <property type="entry name" value="Acyl-CoA-binding_protein"/>
</dbReference>
<dbReference type="Proteomes" id="UP000504609">
    <property type="component" value="Unplaced"/>
</dbReference>
<dbReference type="GO" id="GO:0000062">
    <property type="term" value="F:fatty-acyl-CoA binding"/>
    <property type="evidence" value="ECO:0007669"/>
    <property type="project" value="InterPro"/>
</dbReference>
<dbReference type="GO" id="GO:0006869">
    <property type="term" value="P:lipid transport"/>
    <property type="evidence" value="ECO:0007669"/>
    <property type="project" value="TreeGrafter"/>
</dbReference>
<dbReference type="Gene3D" id="1.20.80.10">
    <property type="match status" value="1"/>
</dbReference>
<dbReference type="FunFam" id="2.120.10.80:FF:000098">
    <property type="entry name" value="Acyl-CoA-binding domain-containing protein 4"/>
    <property type="match status" value="1"/>
</dbReference>
<keyword evidence="4" id="KW-0446">Lipid-binding</keyword>